<evidence type="ECO:0000313" key="2">
    <source>
        <dbReference type="Proteomes" id="UP001331761"/>
    </source>
</evidence>
<keyword evidence="2" id="KW-1185">Reference proteome</keyword>
<proteinExistence type="predicted"/>
<feature type="non-terminal residue" evidence="1">
    <location>
        <position position="1"/>
    </location>
</feature>
<accession>A0AAN8FAT6</accession>
<protein>
    <submittedName>
        <fullName evidence="1">Uncharacterized protein</fullName>
    </submittedName>
</protein>
<organism evidence="1 2">
    <name type="scientific">Trichostrongylus colubriformis</name>
    <name type="common">Black scour worm</name>
    <dbReference type="NCBI Taxonomy" id="6319"/>
    <lineage>
        <taxon>Eukaryota</taxon>
        <taxon>Metazoa</taxon>
        <taxon>Ecdysozoa</taxon>
        <taxon>Nematoda</taxon>
        <taxon>Chromadorea</taxon>
        <taxon>Rhabditida</taxon>
        <taxon>Rhabditina</taxon>
        <taxon>Rhabditomorpha</taxon>
        <taxon>Strongyloidea</taxon>
        <taxon>Trichostrongylidae</taxon>
        <taxon>Trichostrongylus</taxon>
    </lineage>
</organism>
<sequence length="71" mass="7939">WQNIQGNASTGWYDITCSVGAPFSTVDKINDPLPTCVTKYKMGYVLDNRWLGQHYSSASDSHDAQANPEMR</sequence>
<comment type="caution">
    <text evidence="1">The sequence shown here is derived from an EMBL/GenBank/DDBJ whole genome shotgun (WGS) entry which is preliminary data.</text>
</comment>
<reference evidence="1 2" key="1">
    <citation type="submission" date="2019-10" db="EMBL/GenBank/DDBJ databases">
        <title>Assembly and Annotation for the nematode Trichostrongylus colubriformis.</title>
        <authorList>
            <person name="Martin J."/>
        </authorList>
    </citation>
    <scope>NUCLEOTIDE SEQUENCE [LARGE SCALE GENOMIC DNA]</scope>
    <source>
        <strain evidence="1">G859</strain>
        <tissue evidence="1">Whole worm</tissue>
    </source>
</reference>
<gene>
    <name evidence="1" type="ORF">GCK32_014021</name>
</gene>
<dbReference type="Proteomes" id="UP001331761">
    <property type="component" value="Unassembled WGS sequence"/>
</dbReference>
<name>A0AAN8FAT6_TRICO</name>
<dbReference type="AlphaFoldDB" id="A0AAN8FAT6"/>
<evidence type="ECO:0000313" key="1">
    <source>
        <dbReference type="EMBL" id="KAK5973595.1"/>
    </source>
</evidence>
<dbReference type="EMBL" id="WIXE01015296">
    <property type="protein sequence ID" value="KAK5973595.1"/>
    <property type="molecule type" value="Genomic_DNA"/>
</dbReference>